<dbReference type="AlphaFoldDB" id="A0A291GGS2"/>
<reference evidence="1 2" key="1">
    <citation type="submission" date="2017-06" db="EMBL/GenBank/DDBJ databases">
        <title>Celeribacter sp. TSPH2 complete genome sequence.</title>
        <authorList>
            <person name="Woo J.-H."/>
            <person name="Kim H.-S."/>
        </authorList>
    </citation>
    <scope>NUCLEOTIDE SEQUENCE [LARGE SCALE GENOMIC DNA]</scope>
    <source>
        <strain evidence="1 2">TSPH2</strain>
    </source>
</reference>
<dbReference type="EMBL" id="CP022196">
    <property type="protein sequence ID" value="ATG49559.1"/>
    <property type="molecule type" value="Genomic_DNA"/>
</dbReference>
<dbReference type="Proteomes" id="UP000217935">
    <property type="component" value="Chromosome"/>
</dbReference>
<dbReference type="KEGG" id="ceh:CEW89_19470"/>
<organism evidence="1 2">
    <name type="scientific">Celeribacter ethanolicus</name>
    <dbReference type="NCBI Taxonomy" id="1758178"/>
    <lineage>
        <taxon>Bacteria</taxon>
        <taxon>Pseudomonadati</taxon>
        <taxon>Pseudomonadota</taxon>
        <taxon>Alphaproteobacteria</taxon>
        <taxon>Rhodobacterales</taxon>
        <taxon>Roseobacteraceae</taxon>
        <taxon>Celeribacter</taxon>
    </lineage>
</organism>
<sequence>MIDFLTFVASFATAAIAATIAIKANKISHASMRLEADKLLIEWSQQAVSAISDSVALRLLKESDISEAEFNTERRALRNKLFALKDAGHVLMRTSSKERELPAGLKSLEEATNILNGTKFCYPEKGDYETVRKHQVNALREQSRALTESIQQTISSEWFH</sequence>
<gene>
    <name evidence="1" type="ORF">CEW89_19470</name>
</gene>
<keyword evidence="2" id="KW-1185">Reference proteome</keyword>
<protein>
    <submittedName>
        <fullName evidence="1">Uncharacterized protein</fullName>
    </submittedName>
</protein>
<proteinExistence type="predicted"/>
<name>A0A291GGS2_9RHOB</name>
<evidence type="ECO:0000313" key="1">
    <source>
        <dbReference type="EMBL" id="ATG49559.1"/>
    </source>
</evidence>
<accession>A0A291GGS2</accession>
<dbReference type="RefSeq" id="WP_096807022.1">
    <property type="nucleotide sequence ID" value="NZ_CP022196.1"/>
</dbReference>
<evidence type="ECO:0000313" key="2">
    <source>
        <dbReference type="Proteomes" id="UP000217935"/>
    </source>
</evidence>